<dbReference type="EMBL" id="LXQA010467643">
    <property type="protein sequence ID" value="MCI53707.1"/>
    <property type="molecule type" value="Genomic_DNA"/>
</dbReference>
<reference evidence="1 2" key="1">
    <citation type="journal article" date="2018" name="Front. Plant Sci.">
        <title>Red Clover (Trifolium pratense) and Zigzag Clover (T. medium) - A Picture of Genomic Similarities and Differences.</title>
        <authorList>
            <person name="Dluhosova J."/>
            <person name="Istvanek J."/>
            <person name="Nedelnik J."/>
            <person name="Repkova J."/>
        </authorList>
    </citation>
    <scope>NUCLEOTIDE SEQUENCE [LARGE SCALE GENOMIC DNA]</scope>
    <source>
        <strain evidence="2">cv. 10/8</strain>
        <tissue evidence="1">Leaf</tissue>
    </source>
</reference>
<sequence>MEESCLTCGKSSQGCVDAIKVTQGVLGGTRALVDIDA</sequence>
<comment type="caution">
    <text evidence="1">The sequence shown here is derived from an EMBL/GenBank/DDBJ whole genome shotgun (WGS) entry which is preliminary data.</text>
</comment>
<keyword evidence="2" id="KW-1185">Reference proteome</keyword>
<dbReference type="Proteomes" id="UP000265520">
    <property type="component" value="Unassembled WGS sequence"/>
</dbReference>
<organism evidence="1 2">
    <name type="scientific">Trifolium medium</name>
    <dbReference type="NCBI Taxonomy" id="97028"/>
    <lineage>
        <taxon>Eukaryota</taxon>
        <taxon>Viridiplantae</taxon>
        <taxon>Streptophyta</taxon>
        <taxon>Embryophyta</taxon>
        <taxon>Tracheophyta</taxon>
        <taxon>Spermatophyta</taxon>
        <taxon>Magnoliopsida</taxon>
        <taxon>eudicotyledons</taxon>
        <taxon>Gunneridae</taxon>
        <taxon>Pentapetalae</taxon>
        <taxon>rosids</taxon>
        <taxon>fabids</taxon>
        <taxon>Fabales</taxon>
        <taxon>Fabaceae</taxon>
        <taxon>Papilionoideae</taxon>
        <taxon>50 kb inversion clade</taxon>
        <taxon>NPAAA clade</taxon>
        <taxon>Hologalegina</taxon>
        <taxon>IRL clade</taxon>
        <taxon>Trifolieae</taxon>
        <taxon>Trifolium</taxon>
    </lineage>
</organism>
<evidence type="ECO:0000313" key="2">
    <source>
        <dbReference type="Proteomes" id="UP000265520"/>
    </source>
</evidence>
<feature type="non-terminal residue" evidence="1">
    <location>
        <position position="37"/>
    </location>
</feature>
<evidence type="ECO:0000313" key="1">
    <source>
        <dbReference type="EMBL" id="MCI53707.1"/>
    </source>
</evidence>
<accession>A0A392T017</accession>
<name>A0A392T017_9FABA</name>
<proteinExistence type="predicted"/>
<dbReference type="AlphaFoldDB" id="A0A392T017"/>
<protein>
    <submittedName>
        <fullName evidence="1">Uncharacterized protein</fullName>
    </submittedName>
</protein>